<protein>
    <recommendedName>
        <fullName evidence="8">Probable membrane transporter protein</fullName>
    </recommendedName>
</protein>
<evidence type="ECO:0000256" key="2">
    <source>
        <dbReference type="ARBA" id="ARBA00009142"/>
    </source>
</evidence>
<feature type="transmembrane region" description="Helical" evidence="8">
    <location>
        <begin position="172"/>
        <end position="190"/>
    </location>
</feature>
<dbReference type="PANTHER" id="PTHR30269:SF37">
    <property type="entry name" value="MEMBRANE TRANSPORTER PROTEIN"/>
    <property type="match status" value="1"/>
</dbReference>
<feature type="transmembrane region" description="Helical" evidence="8">
    <location>
        <begin position="78"/>
        <end position="100"/>
    </location>
</feature>
<organism evidence="9 10">
    <name type="scientific">Yoonia algicola</name>
    <dbReference type="NCBI Taxonomy" id="3137368"/>
    <lineage>
        <taxon>Bacteria</taxon>
        <taxon>Pseudomonadati</taxon>
        <taxon>Pseudomonadota</taxon>
        <taxon>Alphaproteobacteria</taxon>
        <taxon>Rhodobacterales</taxon>
        <taxon>Paracoccaceae</taxon>
        <taxon>Yoonia</taxon>
    </lineage>
</organism>
<keyword evidence="5 8" id="KW-0812">Transmembrane</keyword>
<feature type="transmembrane region" description="Helical" evidence="8">
    <location>
        <begin position="31"/>
        <end position="57"/>
    </location>
</feature>
<evidence type="ECO:0000256" key="5">
    <source>
        <dbReference type="ARBA" id="ARBA00022692"/>
    </source>
</evidence>
<evidence type="ECO:0000256" key="8">
    <source>
        <dbReference type="RuleBase" id="RU363041"/>
    </source>
</evidence>
<evidence type="ECO:0000256" key="3">
    <source>
        <dbReference type="ARBA" id="ARBA00022448"/>
    </source>
</evidence>
<keyword evidence="6 8" id="KW-1133">Transmembrane helix</keyword>
<dbReference type="AlphaFoldDB" id="A0AAN0NKE9"/>
<evidence type="ECO:0000256" key="6">
    <source>
        <dbReference type="ARBA" id="ARBA00022989"/>
    </source>
</evidence>
<evidence type="ECO:0000256" key="4">
    <source>
        <dbReference type="ARBA" id="ARBA00022475"/>
    </source>
</evidence>
<dbReference type="InterPro" id="IPR002781">
    <property type="entry name" value="TM_pro_TauE-like"/>
</dbReference>
<dbReference type="GO" id="GO:0005886">
    <property type="term" value="C:plasma membrane"/>
    <property type="evidence" value="ECO:0007669"/>
    <property type="project" value="UniProtKB-SubCell"/>
</dbReference>
<name>A0AAN0NKE9_9RHOB</name>
<feature type="transmembrane region" description="Helical" evidence="8">
    <location>
        <begin position="106"/>
        <end position="125"/>
    </location>
</feature>
<feature type="transmembrane region" description="Helical" evidence="8">
    <location>
        <begin position="197"/>
        <end position="215"/>
    </location>
</feature>
<evidence type="ECO:0000313" key="9">
    <source>
        <dbReference type="EMBL" id="WZU65459.1"/>
    </source>
</evidence>
<reference evidence="9 10" key="1">
    <citation type="submission" date="2024-04" db="EMBL/GenBank/DDBJ databases">
        <title>Phylogenomic analyses of a clade within the roseobacter group suggest taxonomic reassignments of species of the genera Aestuariivita, Citreicella, Loktanella, Nautella, Pelagibaca, Ruegeria, Thalassobius, Thiobacimonas and Tropicibacter, and the proposal o.</title>
        <authorList>
            <person name="Jeon C.O."/>
        </authorList>
    </citation>
    <scope>NUCLEOTIDE SEQUENCE [LARGE SCALE GENOMIC DNA]</scope>
    <source>
        <strain evidence="9 10">G8-12</strain>
    </source>
</reference>
<dbReference type="Pfam" id="PF01925">
    <property type="entry name" value="TauE"/>
    <property type="match status" value="1"/>
</dbReference>
<feature type="transmembrane region" description="Helical" evidence="8">
    <location>
        <begin position="137"/>
        <end position="160"/>
    </location>
</feature>
<dbReference type="InterPro" id="IPR052017">
    <property type="entry name" value="TSUP"/>
</dbReference>
<comment type="similarity">
    <text evidence="2 8">Belongs to the 4-toluene sulfonate uptake permease (TSUP) (TC 2.A.102) family.</text>
</comment>
<dbReference type="EMBL" id="CP151762">
    <property type="protein sequence ID" value="WZU65459.1"/>
    <property type="molecule type" value="Genomic_DNA"/>
</dbReference>
<keyword evidence="10" id="KW-1185">Reference proteome</keyword>
<feature type="transmembrane region" description="Helical" evidence="8">
    <location>
        <begin position="7"/>
        <end position="25"/>
    </location>
</feature>
<keyword evidence="3" id="KW-0813">Transport</keyword>
<dbReference type="RefSeq" id="WP_342071807.1">
    <property type="nucleotide sequence ID" value="NZ_CP151762.1"/>
</dbReference>
<dbReference type="KEGG" id="yag:AABB28_10330"/>
<evidence type="ECO:0000256" key="7">
    <source>
        <dbReference type="ARBA" id="ARBA00023136"/>
    </source>
</evidence>
<dbReference type="Proteomes" id="UP001451782">
    <property type="component" value="Chromosome"/>
</dbReference>
<feature type="transmembrane region" description="Helical" evidence="8">
    <location>
        <begin position="227"/>
        <end position="247"/>
    </location>
</feature>
<accession>A0AAN0NKE9</accession>
<keyword evidence="7 8" id="KW-0472">Membrane</keyword>
<evidence type="ECO:0000256" key="1">
    <source>
        <dbReference type="ARBA" id="ARBA00004651"/>
    </source>
</evidence>
<dbReference type="PANTHER" id="PTHR30269">
    <property type="entry name" value="TRANSMEMBRANE PROTEIN YFCA"/>
    <property type="match status" value="1"/>
</dbReference>
<gene>
    <name evidence="9" type="ORF">AABB28_10330</name>
</gene>
<proteinExistence type="inferred from homology"/>
<sequence>MSLPFDLGPGTAAALAIALLGAAYVRGYSGFGFSAIFIAFAALVTNPLPLIPVVFACEILMTAFQARGIRGHVDWRRVLYMLGGAAVALPFSVSVMLSVGADTARIIISTIILVMSLILLTGWTLQRRIGALGHGGVGMISGACNSAGIGGLPVAAFMSAQPMQAATFRATMIVYLTGLDMITLPLLWAGGLVTWDTAIGLVMAFPLLGLGVWLGGRQFLSASPSTFRRFAVMLLMTLSVLGLLRALKGH</sequence>
<comment type="subcellular location">
    <subcellularLocation>
        <location evidence="1 8">Cell membrane</location>
        <topology evidence="1 8">Multi-pass membrane protein</topology>
    </subcellularLocation>
</comment>
<evidence type="ECO:0000313" key="10">
    <source>
        <dbReference type="Proteomes" id="UP001451782"/>
    </source>
</evidence>
<keyword evidence="4 8" id="KW-1003">Cell membrane</keyword>